<evidence type="ECO:0000256" key="9">
    <source>
        <dbReference type="ARBA" id="ARBA00080852"/>
    </source>
</evidence>
<evidence type="ECO:0000256" key="3">
    <source>
        <dbReference type="ARBA" id="ARBA00022664"/>
    </source>
</evidence>
<dbReference type="SMART" id="SM00386">
    <property type="entry name" value="HAT"/>
    <property type="match status" value="6"/>
</dbReference>
<dbReference type="InterPro" id="IPR011990">
    <property type="entry name" value="TPR-like_helical_dom_sf"/>
</dbReference>
<dbReference type="GeneID" id="20247993"/>
<accession>V4B951</accession>
<dbReference type="PANTHER" id="PTHR17204:SF5">
    <property type="entry name" value="PRE-MRNA-PROCESSING FACTOR 39"/>
    <property type="match status" value="1"/>
</dbReference>
<dbReference type="SUPFAM" id="SSF48452">
    <property type="entry name" value="TPR-like"/>
    <property type="match status" value="2"/>
</dbReference>
<sequence>MDQLETTEKKVNKMEEMNTTNAGEDKLDDLTEVITVKSNDSDGSKEVYNRVEEPKEVAEESKVTSGANKVTEKANNVSGKAKEANNVTLEANKVSSEADNVSSEANKMTEADDKLGEEGKEVAEEGKEVIEEKKEDKVETELDKYWKAVNDNPTDFTGWTYLLQYVEQEGNIEWAREAYDAFFKHYPYCYGYWKKYSDLEKQHNNVERAREIYERGVVGIPLSIDLWLHYINFYIMEYGTQPESEDYIRLLYERAVSAAGTEFRSDKLWDSYVTWETSKNKLKNVTRIYDKIFTIPTQLYSHHFDSFKNHIMKHHPKETVELDEFLRLRQEVVRQAKDDHVDDGGGEDVSTTTDAPPGTTIDAPPGVEDTQSSLGDKEEASKIQEKIILLREIIYKENENEVSKRWAFEEAIRRPYFHVKPLERSQLKNWREYLDFEIANGSHERVVVLFERCIIACGLYEDFWIKYTKYLEQHSVMGVRNVYKRVCQIHLPKKPYIHLAWAAFEERQENYAEASEILRNIEKNVNGLVMVALRRISLERRRGNYNDVEELFEEYIRSADSNASRSFFSIKFARYLQKIRGNTPKARTVLKEALAHDEKNEKLFMQLLDVEYQCNPVEIDNVMELFNKAFNGDLPKSTKVKLSQRRMEFLEDFGTCIKKISKAYDEHQKLVKDMTSESKKRSSIGKSESPDEKKVKVDSNGTSDSVSRSHTTQPTIVTNTNSTYDYNWDAYHNSGYPYQYYTPGYGYYQQHYGSSY</sequence>
<dbReference type="GO" id="GO:0030627">
    <property type="term" value="F:pre-mRNA 5'-splice site binding"/>
    <property type="evidence" value="ECO:0007669"/>
    <property type="project" value="TreeGrafter"/>
</dbReference>
<feature type="region of interest" description="Disordered" evidence="10">
    <location>
        <begin position="337"/>
        <end position="379"/>
    </location>
</feature>
<evidence type="ECO:0000256" key="6">
    <source>
        <dbReference type="ARBA" id="ARBA00023242"/>
    </source>
</evidence>
<evidence type="ECO:0000313" key="12">
    <source>
        <dbReference type="Proteomes" id="UP000030746"/>
    </source>
</evidence>
<dbReference type="GO" id="GO:0000243">
    <property type="term" value="C:commitment complex"/>
    <property type="evidence" value="ECO:0007669"/>
    <property type="project" value="TreeGrafter"/>
</dbReference>
<dbReference type="STRING" id="225164.V4B951"/>
<feature type="compositionally biased region" description="Polar residues" evidence="10">
    <location>
        <begin position="699"/>
        <end position="718"/>
    </location>
</feature>
<gene>
    <name evidence="11" type="ORF">LOTGIDRAFT_229414</name>
</gene>
<dbReference type="Pfam" id="PF23241">
    <property type="entry name" value="HAT_PRP39_C"/>
    <property type="match status" value="1"/>
</dbReference>
<dbReference type="InterPro" id="IPR003107">
    <property type="entry name" value="HAT"/>
</dbReference>
<evidence type="ECO:0000256" key="5">
    <source>
        <dbReference type="ARBA" id="ARBA00023187"/>
    </source>
</evidence>
<feature type="compositionally biased region" description="Basic and acidic residues" evidence="10">
    <location>
        <begin position="107"/>
        <end position="119"/>
    </location>
</feature>
<evidence type="ECO:0000256" key="2">
    <source>
        <dbReference type="ARBA" id="ARBA00004123"/>
    </source>
</evidence>
<reference evidence="11 12" key="1">
    <citation type="journal article" date="2013" name="Nature">
        <title>Insights into bilaterian evolution from three spiralian genomes.</title>
        <authorList>
            <person name="Simakov O."/>
            <person name="Marletaz F."/>
            <person name="Cho S.J."/>
            <person name="Edsinger-Gonzales E."/>
            <person name="Havlak P."/>
            <person name="Hellsten U."/>
            <person name="Kuo D.H."/>
            <person name="Larsson T."/>
            <person name="Lv J."/>
            <person name="Arendt D."/>
            <person name="Savage R."/>
            <person name="Osoegawa K."/>
            <person name="de Jong P."/>
            <person name="Grimwood J."/>
            <person name="Chapman J.A."/>
            <person name="Shapiro H."/>
            <person name="Aerts A."/>
            <person name="Otillar R.P."/>
            <person name="Terry A.Y."/>
            <person name="Boore J.L."/>
            <person name="Grigoriev I.V."/>
            <person name="Lindberg D.R."/>
            <person name="Seaver E.C."/>
            <person name="Weisblat D.A."/>
            <person name="Putnam N.H."/>
            <person name="Rokhsar D.S."/>
        </authorList>
    </citation>
    <scope>NUCLEOTIDE SEQUENCE [LARGE SCALE GENOMIC DNA]</scope>
</reference>
<comment type="similarity">
    <text evidence="7">Belongs to the PRP39 family.</text>
</comment>
<keyword evidence="5" id="KW-0508">mRNA splicing</keyword>
<comment type="subcellular location">
    <subcellularLocation>
        <location evidence="2">Nucleus</location>
    </subcellularLocation>
</comment>
<feature type="compositionally biased region" description="Basic and acidic residues" evidence="10">
    <location>
        <begin position="688"/>
        <end position="697"/>
    </location>
</feature>
<dbReference type="CTD" id="20247993"/>
<dbReference type="InterPro" id="IPR059164">
    <property type="entry name" value="HAT_PRP39_C"/>
</dbReference>
<keyword evidence="3" id="KW-0507">mRNA processing</keyword>
<evidence type="ECO:0000256" key="1">
    <source>
        <dbReference type="ARBA" id="ARBA00003777"/>
    </source>
</evidence>
<feature type="compositionally biased region" description="Basic and acidic residues" evidence="10">
    <location>
        <begin position="39"/>
        <end position="62"/>
    </location>
</feature>
<dbReference type="EMBL" id="KB203274">
    <property type="protein sequence ID" value="ESO85389.1"/>
    <property type="molecule type" value="Genomic_DNA"/>
</dbReference>
<feature type="compositionally biased region" description="Basic and acidic residues" evidence="10">
    <location>
        <begin position="1"/>
        <end position="16"/>
    </location>
</feature>
<feature type="compositionally biased region" description="Polar residues" evidence="10">
    <location>
        <begin position="63"/>
        <end position="78"/>
    </location>
</feature>
<dbReference type="HOGENOM" id="CLU_007434_2_0_1"/>
<dbReference type="PANTHER" id="PTHR17204">
    <property type="entry name" value="PRE-MRNA PROCESSING PROTEIN PRP39-RELATED"/>
    <property type="match status" value="1"/>
</dbReference>
<dbReference type="OMA" id="IISWANL"/>
<keyword evidence="4" id="KW-0677">Repeat</keyword>
<evidence type="ECO:0000313" key="11">
    <source>
        <dbReference type="EMBL" id="ESO85389.1"/>
    </source>
</evidence>
<dbReference type="Proteomes" id="UP000030746">
    <property type="component" value="Unassembled WGS sequence"/>
</dbReference>
<dbReference type="FunFam" id="1.25.40.10:FF:000091">
    <property type="entry name" value="Pre-mRNA-processing factor 39"/>
    <property type="match status" value="1"/>
</dbReference>
<feature type="compositionally biased region" description="Polar residues" evidence="10">
    <location>
        <begin position="85"/>
        <end position="106"/>
    </location>
</feature>
<dbReference type="RefSeq" id="XP_009063636.1">
    <property type="nucleotide sequence ID" value="XM_009065388.1"/>
</dbReference>
<feature type="region of interest" description="Disordered" evidence="10">
    <location>
        <begin position="1"/>
        <end position="119"/>
    </location>
</feature>
<feature type="region of interest" description="Disordered" evidence="10">
    <location>
        <begin position="672"/>
        <end position="718"/>
    </location>
</feature>
<evidence type="ECO:0000256" key="4">
    <source>
        <dbReference type="ARBA" id="ARBA00022737"/>
    </source>
</evidence>
<protein>
    <recommendedName>
        <fullName evidence="8">Pre-mRNA-processing factor 39</fullName>
    </recommendedName>
    <alternativeName>
        <fullName evidence="9">PRP39 homolog</fullName>
    </alternativeName>
</protein>
<keyword evidence="12" id="KW-1185">Reference proteome</keyword>
<comment type="function">
    <text evidence="1">Involved in pre-mRNA splicing.</text>
</comment>
<dbReference type="OrthoDB" id="10265668at2759"/>
<evidence type="ECO:0000256" key="10">
    <source>
        <dbReference type="SAM" id="MobiDB-lite"/>
    </source>
</evidence>
<dbReference type="KEGG" id="lgi:LOTGIDRAFT_229414"/>
<evidence type="ECO:0000256" key="7">
    <source>
        <dbReference type="ARBA" id="ARBA00038019"/>
    </source>
</evidence>
<keyword evidence="6" id="KW-0539">Nucleus</keyword>
<dbReference type="Gene3D" id="1.25.40.10">
    <property type="entry name" value="Tetratricopeptide repeat domain"/>
    <property type="match status" value="2"/>
</dbReference>
<proteinExistence type="inferred from homology"/>
<dbReference type="FunFam" id="1.25.40.10:FF:000063">
    <property type="entry name" value="Pre-mRNA processing factor 39"/>
    <property type="match status" value="1"/>
</dbReference>
<dbReference type="GO" id="GO:0005685">
    <property type="term" value="C:U1 snRNP"/>
    <property type="evidence" value="ECO:0007669"/>
    <property type="project" value="TreeGrafter"/>
</dbReference>
<dbReference type="AlphaFoldDB" id="V4B951"/>
<organism evidence="11 12">
    <name type="scientific">Lottia gigantea</name>
    <name type="common">Giant owl limpet</name>
    <dbReference type="NCBI Taxonomy" id="225164"/>
    <lineage>
        <taxon>Eukaryota</taxon>
        <taxon>Metazoa</taxon>
        <taxon>Spiralia</taxon>
        <taxon>Lophotrochozoa</taxon>
        <taxon>Mollusca</taxon>
        <taxon>Gastropoda</taxon>
        <taxon>Patellogastropoda</taxon>
        <taxon>Lottioidea</taxon>
        <taxon>Lottiidae</taxon>
        <taxon>Lottia</taxon>
    </lineage>
</organism>
<dbReference type="GO" id="GO:0071004">
    <property type="term" value="C:U2-type prespliceosome"/>
    <property type="evidence" value="ECO:0007669"/>
    <property type="project" value="TreeGrafter"/>
</dbReference>
<dbReference type="GO" id="GO:0000395">
    <property type="term" value="P:mRNA 5'-splice site recognition"/>
    <property type="evidence" value="ECO:0007669"/>
    <property type="project" value="TreeGrafter"/>
</dbReference>
<name>V4B951_LOTGI</name>
<dbReference type="Pfam" id="PF23240">
    <property type="entry name" value="HAT_PRP39_N"/>
    <property type="match status" value="1"/>
</dbReference>
<evidence type="ECO:0000256" key="8">
    <source>
        <dbReference type="ARBA" id="ARBA00067962"/>
    </source>
</evidence>